<dbReference type="PROSITE" id="PS00028">
    <property type="entry name" value="ZINC_FINGER_C2H2_1"/>
    <property type="match status" value="2"/>
</dbReference>
<dbReference type="GO" id="GO:0008270">
    <property type="term" value="F:zinc ion binding"/>
    <property type="evidence" value="ECO:0007669"/>
    <property type="project" value="UniProtKB-KW"/>
</dbReference>
<feature type="domain" description="C2H2-type" evidence="11">
    <location>
        <begin position="567"/>
        <end position="597"/>
    </location>
</feature>
<keyword evidence="6" id="KW-0805">Transcription regulation</keyword>
<dbReference type="InterPro" id="IPR051007">
    <property type="entry name" value="creA/MIG_C2H2-ZnF"/>
</dbReference>
<keyword evidence="5" id="KW-0862">Zinc</keyword>
<dbReference type="GO" id="GO:0000978">
    <property type="term" value="F:RNA polymerase II cis-regulatory region sequence-specific DNA binding"/>
    <property type="evidence" value="ECO:0007669"/>
    <property type="project" value="TreeGrafter"/>
</dbReference>
<evidence type="ECO:0000256" key="6">
    <source>
        <dbReference type="ARBA" id="ARBA00023015"/>
    </source>
</evidence>
<feature type="region of interest" description="Disordered" evidence="10">
    <location>
        <begin position="341"/>
        <end position="445"/>
    </location>
</feature>
<evidence type="ECO:0000256" key="2">
    <source>
        <dbReference type="ARBA" id="ARBA00022723"/>
    </source>
</evidence>
<dbReference type="EMBL" id="NBII01000002">
    <property type="protein sequence ID" value="PAV22821.1"/>
    <property type="molecule type" value="Genomic_DNA"/>
</dbReference>
<organism evidence="12 13">
    <name type="scientific">Pyrrhoderma noxium</name>
    <dbReference type="NCBI Taxonomy" id="2282107"/>
    <lineage>
        <taxon>Eukaryota</taxon>
        <taxon>Fungi</taxon>
        <taxon>Dikarya</taxon>
        <taxon>Basidiomycota</taxon>
        <taxon>Agaricomycotina</taxon>
        <taxon>Agaricomycetes</taxon>
        <taxon>Hymenochaetales</taxon>
        <taxon>Hymenochaetaceae</taxon>
        <taxon>Pyrrhoderma</taxon>
    </lineage>
</organism>
<evidence type="ECO:0000256" key="10">
    <source>
        <dbReference type="SAM" id="MobiDB-lite"/>
    </source>
</evidence>
<evidence type="ECO:0000259" key="11">
    <source>
        <dbReference type="PROSITE" id="PS50157"/>
    </source>
</evidence>
<dbReference type="FunFam" id="3.30.160.60:FF:000125">
    <property type="entry name" value="Putative zinc finger protein 143"/>
    <property type="match status" value="1"/>
</dbReference>
<feature type="region of interest" description="Disordered" evidence="10">
    <location>
        <begin position="295"/>
        <end position="321"/>
    </location>
</feature>
<feature type="region of interest" description="Disordered" evidence="10">
    <location>
        <begin position="106"/>
        <end position="140"/>
    </location>
</feature>
<name>A0A286UTB5_9AGAM</name>
<dbReference type="GO" id="GO:0000433">
    <property type="term" value="P:carbon catabolite repression of transcription from RNA polymerase II promoter by glucose"/>
    <property type="evidence" value="ECO:0007669"/>
    <property type="project" value="TreeGrafter"/>
</dbReference>
<feature type="region of interest" description="Disordered" evidence="10">
    <location>
        <begin position="497"/>
        <end position="534"/>
    </location>
</feature>
<evidence type="ECO:0000313" key="12">
    <source>
        <dbReference type="EMBL" id="PAV22821.1"/>
    </source>
</evidence>
<comment type="subcellular location">
    <subcellularLocation>
        <location evidence="1">Nucleus</location>
    </subcellularLocation>
</comment>
<keyword evidence="7" id="KW-0804">Transcription</keyword>
<dbReference type="AlphaFoldDB" id="A0A286UTB5"/>
<keyword evidence="4 9" id="KW-0863">Zinc-finger</keyword>
<dbReference type="FunFam" id="3.30.160.60:FF:000446">
    <property type="entry name" value="Zinc finger protein"/>
    <property type="match status" value="1"/>
</dbReference>
<dbReference type="PROSITE" id="PS50157">
    <property type="entry name" value="ZINC_FINGER_C2H2_2"/>
    <property type="match status" value="2"/>
</dbReference>
<dbReference type="Gene3D" id="3.30.160.60">
    <property type="entry name" value="Classic Zinc Finger"/>
    <property type="match status" value="2"/>
</dbReference>
<feature type="compositionally biased region" description="Low complexity" evidence="10">
    <location>
        <begin position="295"/>
        <end position="314"/>
    </location>
</feature>
<dbReference type="PANTHER" id="PTHR47428">
    <property type="entry name" value="REGULATORY PROTEIN MIG1-RELATED"/>
    <property type="match status" value="1"/>
</dbReference>
<feature type="region of interest" description="Disordered" evidence="10">
    <location>
        <begin position="26"/>
        <end position="72"/>
    </location>
</feature>
<dbReference type="OrthoDB" id="6365676at2759"/>
<dbReference type="GO" id="GO:0005634">
    <property type="term" value="C:nucleus"/>
    <property type="evidence" value="ECO:0007669"/>
    <property type="project" value="UniProtKB-SubCell"/>
</dbReference>
<evidence type="ECO:0000256" key="4">
    <source>
        <dbReference type="ARBA" id="ARBA00022771"/>
    </source>
</evidence>
<dbReference type="GO" id="GO:0005737">
    <property type="term" value="C:cytoplasm"/>
    <property type="evidence" value="ECO:0007669"/>
    <property type="project" value="TreeGrafter"/>
</dbReference>
<accession>A0A286UTB5</accession>
<sequence length="636" mass="68573">MDSSTSTLSLSPHILDYRSSPNHELELEISSLSHQLPHDDSQLLSATSSSPPASPSSLLITPHSPLSHSPTHLHPLKTAFRNSFGPNRHVPLSSLNSAYPFLPFDSQPSPDSFSPGIESTSTTSSDESRSPLENPLDVDFSDGLDSMADFEYGYPLSTLSGAFAGESFSSPINERKAQYQQQRQHHQPQTVHVNNADTDSLVINGSPCIYPNSSFPVKQEYYAPSVATMSGSYGAYMSSPETHSISVPVSHGHSNHPQQQPTYPYTGSPESPYLDATTAYYSPPAQLAPMIIASPHSSSVSHPHSQVHQSSQAQATYPNSLPSCDPRFVSASPPDVSFRAFNTSTGSGPVHSQTEPGMGFGTGSGLGNGQLPTRYMGAFGSPPETEEIDTDDGINGESEVEEDQRNSTIYHEEDEQDEVGDDDAADSDYIDGNEGRQRLGGSRLRALNTKNRGRRISRPLIVPSQAARVSALTTPVIPSSSSGVLSFQADQQQLPSLSPASGAARTQRTTRPSAPAPIPVPNLTKKSRGRRVPTHPGVLYATAPEELTQMSNTAFANTGGSKRLRGYTCRVPGCGKCFARGEHLKRHIRSIHTNEKPHKCPHPGCGKEFSRHDNLCQHMRVHRNFSAPRDGGLPVA</sequence>
<keyword evidence="8" id="KW-0539">Nucleus</keyword>
<evidence type="ECO:0000256" key="5">
    <source>
        <dbReference type="ARBA" id="ARBA00022833"/>
    </source>
</evidence>
<dbReference type="Pfam" id="PF00096">
    <property type="entry name" value="zf-C2H2"/>
    <property type="match status" value="2"/>
</dbReference>
<feature type="compositionally biased region" description="Gly residues" evidence="10">
    <location>
        <begin position="358"/>
        <end position="368"/>
    </location>
</feature>
<feature type="compositionally biased region" description="Low complexity" evidence="10">
    <location>
        <begin position="106"/>
        <end position="125"/>
    </location>
</feature>
<dbReference type="SUPFAM" id="SSF57667">
    <property type="entry name" value="beta-beta-alpha zinc fingers"/>
    <property type="match status" value="1"/>
</dbReference>
<feature type="compositionally biased region" description="Polar residues" evidence="10">
    <location>
        <begin position="341"/>
        <end position="355"/>
    </location>
</feature>
<feature type="domain" description="C2H2-type" evidence="11">
    <location>
        <begin position="598"/>
        <end position="627"/>
    </location>
</feature>
<feature type="compositionally biased region" description="Acidic residues" evidence="10">
    <location>
        <begin position="412"/>
        <end position="431"/>
    </location>
</feature>
<feature type="compositionally biased region" description="Polar residues" evidence="10">
    <location>
        <begin position="497"/>
        <end position="512"/>
    </location>
</feature>
<feature type="compositionally biased region" description="Acidic residues" evidence="10">
    <location>
        <begin position="384"/>
        <end position="402"/>
    </location>
</feature>
<dbReference type="InterPro" id="IPR013087">
    <property type="entry name" value="Znf_C2H2_type"/>
</dbReference>
<evidence type="ECO:0000256" key="8">
    <source>
        <dbReference type="ARBA" id="ARBA00023242"/>
    </source>
</evidence>
<dbReference type="GO" id="GO:0000981">
    <property type="term" value="F:DNA-binding transcription factor activity, RNA polymerase II-specific"/>
    <property type="evidence" value="ECO:0007669"/>
    <property type="project" value="UniProtKB-ARBA"/>
</dbReference>
<evidence type="ECO:0000256" key="9">
    <source>
        <dbReference type="PROSITE-ProRule" id="PRU00042"/>
    </source>
</evidence>
<keyword evidence="13" id="KW-1185">Reference proteome</keyword>
<gene>
    <name evidence="12" type="ORF">PNOK_0277800</name>
</gene>
<dbReference type="STRING" id="2282107.A0A286UTB5"/>
<dbReference type="InterPro" id="IPR036236">
    <property type="entry name" value="Znf_C2H2_sf"/>
</dbReference>
<proteinExistence type="predicted"/>
<protein>
    <submittedName>
        <fullName evidence="12">C2H2-type zinc-finger</fullName>
    </submittedName>
</protein>
<keyword evidence="3" id="KW-0677">Repeat</keyword>
<dbReference type="SMART" id="SM00355">
    <property type="entry name" value="ZnF_C2H2"/>
    <property type="match status" value="2"/>
</dbReference>
<dbReference type="Proteomes" id="UP000217199">
    <property type="component" value="Unassembled WGS sequence"/>
</dbReference>
<reference evidence="12 13" key="1">
    <citation type="journal article" date="2017" name="Mol. Ecol.">
        <title>Comparative and population genomic landscape of Phellinus noxius: A hypervariable fungus causing root rot in trees.</title>
        <authorList>
            <person name="Chung C.L."/>
            <person name="Lee T.J."/>
            <person name="Akiba M."/>
            <person name="Lee H.H."/>
            <person name="Kuo T.H."/>
            <person name="Liu D."/>
            <person name="Ke H.M."/>
            <person name="Yokoi T."/>
            <person name="Roa M.B."/>
            <person name="Lu M.J."/>
            <person name="Chang Y.Y."/>
            <person name="Ann P.J."/>
            <person name="Tsai J.N."/>
            <person name="Chen C.Y."/>
            <person name="Tzean S.S."/>
            <person name="Ota Y."/>
            <person name="Hattori T."/>
            <person name="Sahashi N."/>
            <person name="Liou R.F."/>
            <person name="Kikuchi T."/>
            <person name="Tsai I.J."/>
        </authorList>
    </citation>
    <scope>NUCLEOTIDE SEQUENCE [LARGE SCALE GENOMIC DNA]</scope>
    <source>
        <strain evidence="12 13">FFPRI411160</strain>
    </source>
</reference>
<keyword evidence="2" id="KW-0479">Metal-binding</keyword>
<dbReference type="InParanoid" id="A0A286UTB5"/>
<dbReference type="PANTHER" id="PTHR47428:SF1">
    <property type="entry name" value="REGULATORY PROTEIN MIG1-RELATED"/>
    <property type="match status" value="1"/>
</dbReference>
<evidence type="ECO:0000256" key="7">
    <source>
        <dbReference type="ARBA" id="ARBA00023163"/>
    </source>
</evidence>
<comment type="caution">
    <text evidence="12">The sequence shown here is derived from an EMBL/GenBank/DDBJ whole genome shotgun (WGS) entry which is preliminary data.</text>
</comment>
<evidence type="ECO:0000256" key="1">
    <source>
        <dbReference type="ARBA" id="ARBA00004123"/>
    </source>
</evidence>
<feature type="compositionally biased region" description="Low complexity" evidence="10">
    <location>
        <begin position="43"/>
        <end position="72"/>
    </location>
</feature>
<evidence type="ECO:0000256" key="3">
    <source>
        <dbReference type="ARBA" id="ARBA00022737"/>
    </source>
</evidence>
<evidence type="ECO:0000313" key="13">
    <source>
        <dbReference type="Proteomes" id="UP000217199"/>
    </source>
</evidence>